<evidence type="ECO:0000256" key="3">
    <source>
        <dbReference type="SAM" id="MobiDB-lite"/>
    </source>
</evidence>
<evidence type="ECO:0000313" key="6">
    <source>
        <dbReference type="Proteomes" id="UP000722485"/>
    </source>
</evidence>
<sequence length="544" mass="59164">MYLDQDQSSNALPSRAGGFELTRLLVRKAEETKECHDTEASNTCEKSQLSGGKVMIAIIIVSIICGIGFLCFLFHLHRRRTRMDKEEDFKDTQELDDYGFGPTVPSKTSKASSMPQSPAPAQMKQPTAEPRKAPPPRRCTPPFQRRFYSNPSKTPAQEMLPLDGVTVVSLEHAIAAPFCTRQLADLGARVVKVERPGVGDFARNYDTRVHGLASHFVWANRSKESLALDVKNPKDFAVLKTLLAKADVLVQNLAPGASERLGLSFDALKDEHPGLIVCDISGYGLDGPYRDKKAYDLLVQSEAGLLSVTGTPSEPAKVGISIADISAGTFACQNILAALLKRGKTGKGSHIDISMLESMTEWMSFPLYYAFEGAPGPNRAGAAHAAIYPYGPFATSGGGSVMMGVQNEREWTNLCAKVLENADLAKDERFANNSQRTKNRDALEEIILESFSTLEPEEVLARLDKAGIANAKVNDMQGVWDHPQLRARGRWTEIDTPAGKVPALLPPGAKDVNSVRMDAVPALGQHNAAIFAELGFSPAEDLKE</sequence>
<keyword evidence="4" id="KW-0812">Transmembrane</keyword>
<dbReference type="InterPro" id="IPR044855">
    <property type="entry name" value="CoA-Trfase_III_dom3_sf"/>
</dbReference>
<dbReference type="Pfam" id="PF02515">
    <property type="entry name" value="CoA_transf_3"/>
    <property type="match status" value="1"/>
</dbReference>
<keyword evidence="2" id="KW-0808">Transferase</keyword>
<dbReference type="Gene3D" id="3.40.50.10540">
    <property type="entry name" value="Crotonobetainyl-coa:carnitine coa-transferase, domain 1"/>
    <property type="match status" value="1"/>
</dbReference>
<comment type="caution">
    <text evidence="5">The sequence shown here is derived from an EMBL/GenBank/DDBJ whole genome shotgun (WGS) entry which is preliminary data.</text>
</comment>
<name>A0A9P5L272_9HYPO</name>
<feature type="transmembrane region" description="Helical" evidence="4">
    <location>
        <begin position="55"/>
        <end position="76"/>
    </location>
</feature>
<organism evidence="5 6">
    <name type="scientific">Cylindrodendrum hubeiense</name>
    <dbReference type="NCBI Taxonomy" id="595255"/>
    <lineage>
        <taxon>Eukaryota</taxon>
        <taxon>Fungi</taxon>
        <taxon>Dikarya</taxon>
        <taxon>Ascomycota</taxon>
        <taxon>Pezizomycotina</taxon>
        <taxon>Sordariomycetes</taxon>
        <taxon>Hypocreomycetidae</taxon>
        <taxon>Hypocreales</taxon>
        <taxon>Nectriaceae</taxon>
        <taxon>Cylindrodendrum</taxon>
    </lineage>
</organism>
<dbReference type="GO" id="GO:0008410">
    <property type="term" value="F:CoA-transferase activity"/>
    <property type="evidence" value="ECO:0007669"/>
    <property type="project" value="TreeGrafter"/>
</dbReference>
<dbReference type="InterPro" id="IPR003673">
    <property type="entry name" value="CoA-Trfase_fam_III"/>
</dbReference>
<dbReference type="InterPro" id="IPR023606">
    <property type="entry name" value="CoA-Trfase_III_dom_1_sf"/>
</dbReference>
<keyword evidence="4" id="KW-0472">Membrane</keyword>
<feature type="compositionally biased region" description="Polar residues" evidence="3">
    <location>
        <begin position="105"/>
        <end position="116"/>
    </location>
</feature>
<keyword evidence="4" id="KW-1133">Transmembrane helix</keyword>
<dbReference type="InterPro" id="IPR050483">
    <property type="entry name" value="CoA-transferase_III_domain"/>
</dbReference>
<dbReference type="Gene3D" id="3.30.1540.10">
    <property type="entry name" value="formyl-coa transferase, domain 3"/>
    <property type="match status" value="1"/>
</dbReference>
<evidence type="ECO:0000256" key="4">
    <source>
        <dbReference type="SAM" id="Phobius"/>
    </source>
</evidence>
<accession>A0A9P5L272</accession>
<protein>
    <submittedName>
        <fullName evidence="5">Uncharacterized protein</fullName>
    </submittedName>
</protein>
<dbReference type="EMBL" id="JAANBB010000832">
    <property type="protein sequence ID" value="KAF7533390.1"/>
    <property type="molecule type" value="Genomic_DNA"/>
</dbReference>
<keyword evidence="6" id="KW-1185">Reference proteome</keyword>
<feature type="region of interest" description="Disordered" evidence="3">
    <location>
        <begin position="85"/>
        <end position="143"/>
    </location>
</feature>
<evidence type="ECO:0000313" key="5">
    <source>
        <dbReference type="EMBL" id="KAF7533390.1"/>
    </source>
</evidence>
<dbReference type="PANTHER" id="PTHR48207:SF3">
    <property type="entry name" value="SUCCINATE--HYDROXYMETHYLGLUTARATE COA-TRANSFERASE"/>
    <property type="match status" value="1"/>
</dbReference>
<dbReference type="OrthoDB" id="5863171at2759"/>
<dbReference type="Proteomes" id="UP000722485">
    <property type="component" value="Unassembled WGS sequence"/>
</dbReference>
<gene>
    <name evidence="5" type="ORF">G7Z17_g13522</name>
</gene>
<proteinExistence type="inferred from homology"/>
<evidence type="ECO:0000256" key="1">
    <source>
        <dbReference type="ARBA" id="ARBA00008383"/>
    </source>
</evidence>
<evidence type="ECO:0000256" key="2">
    <source>
        <dbReference type="ARBA" id="ARBA00022679"/>
    </source>
</evidence>
<reference evidence="5" key="1">
    <citation type="submission" date="2020-03" db="EMBL/GenBank/DDBJ databases">
        <title>Draft Genome Sequence of Cylindrodendrum hubeiense.</title>
        <authorList>
            <person name="Buettner E."/>
            <person name="Kellner H."/>
        </authorList>
    </citation>
    <scope>NUCLEOTIDE SEQUENCE</scope>
    <source>
        <strain evidence="5">IHI 201604</strain>
    </source>
</reference>
<dbReference type="AlphaFoldDB" id="A0A9P5L272"/>
<comment type="similarity">
    <text evidence="1">Belongs to the CoA-transferase III family.</text>
</comment>
<dbReference type="PANTHER" id="PTHR48207">
    <property type="entry name" value="SUCCINATE--HYDROXYMETHYLGLUTARATE COA-TRANSFERASE"/>
    <property type="match status" value="1"/>
</dbReference>
<dbReference type="SUPFAM" id="SSF89796">
    <property type="entry name" value="CoA-transferase family III (CaiB/BaiF)"/>
    <property type="match status" value="1"/>
</dbReference>